<keyword evidence="2 5" id="KW-0853">WD repeat</keyword>
<dbReference type="PANTHER" id="PTHR19848:SF0">
    <property type="entry name" value="NOTCHLESS PROTEIN HOMOLOG 1"/>
    <property type="match status" value="1"/>
</dbReference>
<reference evidence="7" key="1">
    <citation type="submission" date="2022-11" db="UniProtKB">
        <authorList>
            <consortium name="WormBaseParasite"/>
        </authorList>
    </citation>
    <scope>IDENTIFICATION</scope>
</reference>
<dbReference type="PROSITE" id="PS50294">
    <property type="entry name" value="WD_REPEATS_REGION"/>
    <property type="match status" value="1"/>
</dbReference>
<dbReference type="WBParaSite" id="nRc.2.0.1.t26578-RA">
    <property type="protein sequence ID" value="nRc.2.0.1.t26578-RA"/>
    <property type="gene ID" value="nRc.2.0.1.g26578"/>
</dbReference>
<feature type="repeat" description="WD" evidence="5">
    <location>
        <begin position="43"/>
        <end position="83"/>
    </location>
</feature>
<evidence type="ECO:0000256" key="3">
    <source>
        <dbReference type="ARBA" id="ARBA00022737"/>
    </source>
</evidence>
<dbReference type="Gene3D" id="2.130.10.10">
    <property type="entry name" value="YVTN repeat-like/Quinoprotein amine dehydrogenase"/>
    <property type="match status" value="1"/>
</dbReference>
<dbReference type="GO" id="GO:0007219">
    <property type="term" value="P:Notch signaling pathway"/>
    <property type="evidence" value="ECO:0007669"/>
    <property type="project" value="TreeGrafter"/>
</dbReference>
<evidence type="ECO:0000313" key="7">
    <source>
        <dbReference type="WBParaSite" id="nRc.2.0.1.t26578-RA"/>
    </source>
</evidence>
<sequence>FLVSQKSRYFRKRNPEAQYLASGSKDNDIKIWNTKLYQVSCTLSGHASAVTCVKWGGEGLIYSASQDRTIKVWRLDENRSNRFDENRF</sequence>
<evidence type="ECO:0000256" key="1">
    <source>
        <dbReference type="ARBA" id="ARBA00004123"/>
    </source>
</evidence>
<dbReference type="PROSITE" id="PS50082">
    <property type="entry name" value="WD_REPEATS_2"/>
    <property type="match status" value="2"/>
</dbReference>
<keyword evidence="3" id="KW-0677">Repeat</keyword>
<dbReference type="GO" id="GO:0005730">
    <property type="term" value="C:nucleolus"/>
    <property type="evidence" value="ECO:0007669"/>
    <property type="project" value="TreeGrafter"/>
</dbReference>
<organism evidence="6 7">
    <name type="scientific">Romanomermis culicivorax</name>
    <name type="common">Nematode worm</name>
    <dbReference type="NCBI Taxonomy" id="13658"/>
    <lineage>
        <taxon>Eukaryota</taxon>
        <taxon>Metazoa</taxon>
        <taxon>Ecdysozoa</taxon>
        <taxon>Nematoda</taxon>
        <taxon>Enoplea</taxon>
        <taxon>Dorylaimia</taxon>
        <taxon>Mermithida</taxon>
        <taxon>Mermithoidea</taxon>
        <taxon>Mermithidae</taxon>
        <taxon>Romanomermis</taxon>
    </lineage>
</organism>
<dbReference type="InterPro" id="IPR036322">
    <property type="entry name" value="WD40_repeat_dom_sf"/>
</dbReference>
<protein>
    <submittedName>
        <fullName evidence="7">Uncharacterized protein</fullName>
    </submittedName>
</protein>
<evidence type="ECO:0000256" key="4">
    <source>
        <dbReference type="ARBA" id="ARBA00023242"/>
    </source>
</evidence>
<keyword evidence="6" id="KW-1185">Reference proteome</keyword>
<evidence type="ECO:0000256" key="5">
    <source>
        <dbReference type="PROSITE-ProRule" id="PRU00221"/>
    </source>
</evidence>
<evidence type="ECO:0000313" key="6">
    <source>
        <dbReference type="Proteomes" id="UP000887565"/>
    </source>
</evidence>
<proteinExistence type="predicted"/>
<name>A0A915JKE4_ROMCU</name>
<dbReference type="GO" id="GO:0000027">
    <property type="term" value="P:ribosomal large subunit assembly"/>
    <property type="evidence" value="ECO:0007669"/>
    <property type="project" value="TreeGrafter"/>
</dbReference>
<keyword evidence="4" id="KW-0539">Nucleus</keyword>
<feature type="repeat" description="WD" evidence="5">
    <location>
        <begin position="14"/>
        <end position="33"/>
    </location>
</feature>
<dbReference type="InterPro" id="IPR001680">
    <property type="entry name" value="WD40_rpt"/>
</dbReference>
<dbReference type="SMART" id="SM00320">
    <property type="entry name" value="WD40"/>
    <property type="match status" value="2"/>
</dbReference>
<dbReference type="AlphaFoldDB" id="A0A915JKE4"/>
<dbReference type="SUPFAM" id="SSF50978">
    <property type="entry name" value="WD40 repeat-like"/>
    <property type="match status" value="1"/>
</dbReference>
<dbReference type="Proteomes" id="UP000887565">
    <property type="component" value="Unplaced"/>
</dbReference>
<dbReference type="Pfam" id="PF00400">
    <property type="entry name" value="WD40"/>
    <property type="match status" value="2"/>
</dbReference>
<dbReference type="PANTHER" id="PTHR19848">
    <property type="entry name" value="WD40 REPEAT PROTEIN"/>
    <property type="match status" value="1"/>
</dbReference>
<dbReference type="InterPro" id="IPR015943">
    <property type="entry name" value="WD40/YVTN_repeat-like_dom_sf"/>
</dbReference>
<evidence type="ECO:0000256" key="2">
    <source>
        <dbReference type="ARBA" id="ARBA00022574"/>
    </source>
</evidence>
<comment type="subcellular location">
    <subcellularLocation>
        <location evidence="1">Nucleus</location>
    </subcellularLocation>
</comment>
<accession>A0A915JKE4</accession>